<sequence>MAAVSSGALPKGQFAEDAASGLETSEKPAPAWRDEFLAAGYKPYHDSFKARGEEHVPDDRRMYVGSVQKRVRDARGTRYFLNVDLYDFTMHQGGRRSASANVQFQMSDEDWGGCANVERSVEGSVAETEAWFWDLWHRMGWGYYEINDASMPAANKATPTPACFRTEGG</sequence>
<dbReference type="RefSeq" id="WP_238222811.1">
    <property type="nucleotide sequence ID" value="NZ_BPRC01000001.1"/>
</dbReference>
<reference evidence="2" key="1">
    <citation type="journal article" date="2021" name="Front. Microbiol.">
        <title>Comprehensive Comparative Genomics and Phenotyping of Methylobacterium Species.</title>
        <authorList>
            <person name="Alessa O."/>
            <person name="Ogura Y."/>
            <person name="Fujitani Y."/>
            <person name="Takami H."/>
            <person name="Hayashi T."/>
            <person name="Sahin N."/>
            <person name="Tani A."/>
        </authorList>
    </citation>
    <scope>NUCLEOTIDE SEQUENCE</scope>
    <source>
        <strain evidence="2">NBRC 15686</strain>
    </source>
</reference>
<comment type="caution">
    <text evidence="2">The sequence shown here is derived from an EMBL/GenBank/DDBJ whole genome shotgun (WGS) entry which is preliminary data.</text>
</comment>
<proteinExistence type="predicted"/>
<name>A0ABQ4U9T5_9HYPH</name>
<dbReference type="Proteomes" id="UP001055039">
    <property type="component" value="Unassembled WGS sequence"/>
</dbReference>
<gene>
    <name evidence="2" type="ORF">LNAOJCKE_0981</name>
</gene>
<organism evidence="2 3">
    <name type="scientific">Methylorubrum aminovorans</name>
    <dbReference type="NCBI Taxonomy" id="269069"/>
    <lineage>
        <taxon>Bacteria</taxon>
        <taxon>Pseudomonadati</taxon>
        <taxon>Pseudomonadota</taxon>
        <taxon>Alphaproteobacteria</taxon>
        <taxon>Hyphomicrobiales</taxon>
        <taxon>Methylobacteriaceae</taxon>
        <taxon>Methylorubrum</taxon>
    </lineage>
</organism>
<keyword evidence="3" id="KW-1185">Reference proteome</keyword>
<evidence type="ECO:0000313" key="3">
    <source>
        <dbReference type="Proteomes" id="UP001055039"/>
    </source>
</evidence>
<protein>
    <submittedName>
        <fullName evidence="2">Uncharacterized protein</fullName>
    </submittedName>
</protein>
<accession>A0ABQ4U9T5</accession>
<evidence type="ECO:0000256" key="1">
    <source>
        <dbReference type="SAM" id="MobiDB-lite"/>
    </source>
</evidence>
<feature type="region of interest" description="Disordered" evidence="1">
    <location>
        <begin position="1"/>
        <end position="27"/>
    </location>
</feature>
<dbReference type="EMBL" id="BPRC01000001">
    <property type="protein sequence ID" value="GJE63783.1"/>
    <property type="molecule type" value="Genomic_DNA"/>
</dbReference>
<evidence type="ECO:0000313" key="2">
    <source>
        <dbReference type="EMBL" id="GJE63783.1"/>
    </source>
</evidence>
<reference evidence="2" key="2">
    <citation type="submission" date="2021-08" db="EMBL/GenBank/DDBJ databases">
        <authorList>
            <person name="Tani A."/>
            <person name="Ola A."/>
            <person name="Ogura Y."/>
            <person name="Katsura K."/>
            <person name="Hayashi T."/>
        </authorList>
    </citation>
    <scope>NUCLEOTIDE SEQUENCE</scope>
    <source>
        <strain evidence="2">NBRC 15686</strain>
    </source>
</reference>